<dbReference type="AlphaFoldDB" id="A0AA36G2Q4"/>
<organism evidence="2 3">
    <name type="scientific">Mesorhabditis spiculigera</name>
    <dbReference type="NCBI Taxonomy" id="96644"/>
    <lineage>
        <taxon>Eukaryota</taxon>
        <taxon>Metazoa</taxon>
        <taxon>Ecdysozoa</taxon>
        <taxon>Nematoda</taxon>
        <taxon>Chromadorea</taxon>
        <taxon>Rhabditida</taxon>
        <taxon>Rhabditina</taxon>
        <taxon>Rhabditomorpha</taxon>
        <taxon>Rhabditoidea</taxon>
        <taxon>Rhabditidae</taxon>
        <taxon>Mesorhabditinae</taxon>
        <taxon>Mesorhabditis</taxon>
    </lineage>
</organism>
<comment type="caution">
    <text evidence="2">The sequence shown here is derived from an EMBL/GenBank/DDBJ whole genome shotgun (WGS) entry which is preliminary data.</text>
</comment>
<protein>
    <submittedName>
        <fullName evidence="2">Uncharacterized protein</fullName>
    </submittedName>
</protein>
<reference evidence="2" key="1">
    <citation type="submission" date="2023-06" db="EMBL/GenBank/DDBJ databases">
        <authorList>
            <person name="Delattre M."/>
        </authorList>
    </citation>
    <scope>NUCLEOTIDE SEQUENCE</scope>
    <source>
        <strain evidence="2">AF72</strain>
    </source>
</reference>
<feature type="region of interest" description="Disordered" evidence="1">
    <location>
        <begin position="300"/>
        <end position="322"/>
    </location>
</feature>
<evidence type="ECO:0000313" key="3">
    <source>
        <dbReference type="Proteomes" id="UP001177023"/>
    </source>
</evidence>
<name>A0AA36G2Q4_9BILA</name>
<proteinExistence type="predicted"/>
<dbReference type="EMBL" id="CATQJA010002644">
    <property type="protein sequence ID" value="CAJ0576525.1"/>
    <property type="molecule type" value="Genomic_DNA"/>
</dbReference>
<accession>A0AA36G2Q4</accession>
<sequence length="322" mass="34404">MAFPINDVVVEVVASLDGGRQEFTEEYRCTLLLDFDLGSLSVQEITYSAIDFVLPGRGDIRQGIALKRAAGVESYVVRFTIRHPDEDTLETIYVTLESMKWGNNVMELDDDDGDVAVVPHESSDGEHTDSFGPEGPTRAQVAVLTQPAANARRILPGKPSNAAALATVIGGPSKKLKTLLAEAERRKLVNGGPMRNFGIPGTGPLAGPSGNDTPKLADTDPFQIAKYLNSSPGVASHSIRGRGGRGRGRYQGLTELIRQQQLEQSTSTAVAMNGASQNNDGKTLADILNTVAATTYVDQSTQTDRPLTPNHFGTAISTQTDP</sequence>
<keyword evidence="3" id="KW-1185">Reference proteome</keyword>
<dbReference type="Proteomes" id="UP001177023">
    <property type="component" value="Unassembled WGS sequence"/>
</dbReference>
<evidence type="ECO:0000256" key="1">
    <source>
        <dbReference type="SAM" id="MobiDB-lite"/>
    </source>
</evidence>
<gene>
    <name evidence="2" type="ORF">MSPICULIGERA_LOCUS14816</name>
</gene>
<evidence type="ECO:0000313" key="2">
    <source>
        <dbReference type="EMBL" id="CAJ0576525.1"/>
    </source>
</evidence>
<feature type="non-terminal residue" evidence="2">
    <location>
        <position position="322"/>
    </location>
</feature>